<dbReference type="EMBL" id="JBJJXI010000136">
    <property type="protein sequence ID" value="KAL3387977.1"/>
    <property type="molecule type" value="Genomic_DNA"/>
</dbReference>
<evidence type="ECO:0000313" key="3">
    <source>
        <dbReference type="Proteomes" id="UP001627154"/>
    </source>
</evidence>
<dbReference type="Proteomes" id="UP001627154">
    <property type="component" value="Unassembled WGS sequence"/>
</dbReference>
<feature type="region of interest" description="Disordered" evidence="1">
    <location>
        <begin position="86"/>
        <end position="109"/>
    </location>
</feature>
<reference evidence="2 3" key="1">
    <citation type="journal article" date="2024" name="bioRxiv">
        <title>A reference genome for Trichogramma kaykai: A tiny desert-dwelling parasitoid wasp with competing sex-ratio distorters.</title>
        <authorList>
            <person name="Culotta J."/>
            <person name="Lindsey A.R."/>
        </authorList>
    </citation>
    <scope>NUCLEOTIDE SEQUENCE [LARGE SCALE GENOMIC DNA]</scope>
    <source>
        <strain evidence="2 3">KSX58</strain>
    </source>
</reference>
<dbReference type="AlphaFoldDB" id="A0ABD2W504"/>
<gene>
    <name evidence="2" type="ORF">TKK_017051</name>
</gene>
<evidence type="ECO:0000313" key="2">
    <source>
        <dbReference type="EMBL" id="KAL3387977.1"/>
    </source>
</evidence>
<organism evidence="2 3">
    <name type="scientific">Trichogramma kaykai</name>
    <dbReference type="NCBI Taxonomy" id="54128"/>
    <lineage>
        <taxon>Eukaryota</taxon>
        <taxon>Metazoa</taxon>
        <taxon>Ecdysozoa</taxon>
        <taxon>Arthropoda</taxon>
        <taxon>Hexapoda</taxon>
        <taxon>Insecta</taxon>
        <taxon>Pterygota</taxon>
        <taxon>Neoptera</taxon>
        <taxon>Endopterygota</taxon>
        <taxon>Hymenoptera</taxon>
        <taxon>Apocrita</taxon>
        <taxon>Proctotrupomorpha</taxon>
        <taxon>Chalcidoidea</taxon>
        <taxon>Trichogrammatidae</taxon>
        <taxon>Trichogramma</taxon>
    </lineage>
</organism>
<keyword evidence="3" id="KW-1185">Reference proteome</keyword>
<accession>A0ABD2W504</accession>
<proteinExistence type="predicted"/>
<sequence length="109" mass="12349">MKIDDPFITSDTQFDIRTSKSFIKVNSQSGISKSKKINKLTSLKELDYKADENFGPLSNVRDTRVSEEVSVRGWGYVRRTNATKNEHELATCSTPDRRKARSANSYVDA</sequence>
<comment type="caution">
    <text evidence="2">The sequence shown here is derived from an EMBL/GenBank/DDBJ whole genome shotgun (WGS) entry which is preliminary data.</text>
</comment>
<evidence type="ECO:0000256" key="1">
    <source>
        <dbReference type="SAM" id="MobiDB-lite"/>
    </source>
</evidence>
<protein>
    <submittedName>
        <fullName evidence="2">Uncharacterized protein</fullName>
    </submittedName>
</protein>
<name>A0ABD2W504_9HYME</name>